<feature type="repeat" description="ANK" evidence="3">
    <location>
        <begin position="501"/>
        <end position="533"/>
    </location>
</feature>
<dbReference type="Gene3D" id="1.25.40.20">
    <property type="entry name" value="Ankyrin repeat-containing domain"/>
    <property type="match status" value="2"/>
</dbReference>
<feature type="repeat" description="ANK" evidence="3">
    <location>
        <begin position="396"/>
        <end position="428"/>
    </location>
</feature>
<evidence type="ECO:0000256" key="3">
    <source>
        <dbReference type="PROSITE-ProRule" id="PRU00023"/>
    </source>
</evidence>
<dbReference type="PANTHER" id="PTHR24171">
    <property type="entry name" value="ANKYRIN REPEAT DOMAIN-CONTAINING PROTEIN 39-RELATED"/>
    <property type="match status" value="1"/>
</dbReference>
<dbReference type="InterPro" id="IPR002110">
    <property type="entry name" value="Ankyrin_rpt"/>
</dbReference>
<sequence>MADPFGVTAVTLSTLKIAKALHGLIVELREVPNQLLALSNETCNLKFVLDSVQELSRPRGDTADDDVARFDRQLGPLLFQARVKLDQLDNLVSKWCKTNFWGGKIEIKLLGRVAWRKQLPKVWQLQQEIREIRTNLTVLIESSSLSVSTRLSVEIQHLYSETERIYRRHSESLDSISEQISPIEEIHENSLESVELLQKVVQILERGTLLPGMDSQATLIPLPPSPEGNTPRVRFLGPEPASPSLPKPEPVPPTLLALPASRVSAKRPLCSPECKCACHLRRTFQAVPMLETILGRLFVGYSGLSLRSQKCDLETCEQQQPSPTTLTYFFPRWFVDSAISVALSQSVGTPTLNIKVRRPCSETNRLFALSRCEGVDGIRELFSSRAASPDDLDHRGGWSPLHFAVDHGCLNVCKFLLDCGADPDWEDNTGTSSVEVAWRNILHLKAPPELAEAYAVLFPGAEYLQERRFTHIHKLVIGLESDNLEDSLAIDDSLVNERDIDGWTPLHWAARRGNSYAVAVLLEHGADPFVVTENEKRGPLHLAAQSTSALCVNQLLQHRRGNKVLDIDQKDAYGCTPLRVAAQYNSSGTTAFLIKAGADLNEGENFGEGPLLSAVAENNVETATLLLRAGADYTAKTHAGNTILHLVANVGEITMVNILVKAHMHGLDLDARNSDGHTPAEKVEMRDEVPRGFHRAWDQLMQSVLDRDFDAGSWAATPASGNTSWYSFEEMNWYEAEAVIQEDVKIAESAQHVEDKGKDAGSTPDSEPRMSEQQLATELSKRLAGVVVRDMVECQ</sequence>
<dbReference type="Pfam" id="PF12796">
    <property type="entry name" value="Ank_2"/>
    <property type="match status" value="1"/>
</dbReference>
<protein>
    <recommendedName>
        <fullName evidence="7">Ankyrin</fullName>
    </recommendedName>
</protein>
<dbReference type="PROSITE" id="PS50088">
    <property type="entry name" value="ANK_REPEAT"/>
    <property type="match status" value="4"/>
</dbReference>
<feature type="region of interest" description="Disordered" evidence="4">
    <location>
        <begin position="750"/>
        <end position="776"/>
    </location>
</feature>
<dbReference type="SUPFAM" id="SSF48403">
    <property type="entry name" value="Ankyrin repeat"/>
    <property type="match status" value="1"/>
</dbReference>
<reference evidence="5" key="2">
    <citation type="submission" date="2020-05" db="EMBL/GenBank/DDBJ databases">
        <authorList>
            <person name="Kim H.-S."/>
            <person name="Proctor R.H."/>
            <person name="Brown D.W."/>
        </authorList>
    </citation>
    <scope>NUCLEOTIDE SEQUENCE</scope>
    <source>
        <strain evidence="5">NRRL 22465</strain>
    </source>
</reference>
<dbReference type="PROSITE" id="PS50297">
    <property type="entry name" value="ANK_REP_REGION"/>
    <property type="match status" value="3"/>
</dbReference>
<dbReference type="OrthoDB" id="426293at2759"/>
<feature type="repeat" description="ANK" evidence="3">
    <location>
        <begin position="606"/>
        <end position="638"/>
    </location>
</feature>
<evidence type="ECO:0000313" key="6">
    <source>
        <dbReference type="Proteomes" id="UP000635477"/>
    </source>
</evidence>
<comment type="caution">
    <text evidence="5">The sequence shown here is derived from an EMBL/GenBank/DDBJ whole genome shotgun (WGS) entry which is preliminary data.</text>
</comment>
<evidence type="ECO:0000313" key="5">
    <source>
        <dbReference type="EMBL" id="KAF4981976.1"/>
    </source>
</evidence>
<dbReference type="Pfam" id="PF00023">
    <property type="entry name" value="Ank"/>
    <property type="match status" value="2"/>
</dbReference>
<keyword evidence="2 3" id="KW-0040">ANK repeat</keyword>
<gene>
    <name evidence="5" type="ORF">FZEAL_2322</name>
</gene>
<evidence type="ECO:0008006" key="7">
    <source>
        <dbReference type="Google" id="ProtNLM"/>
    </source>
</evidence>
<dbReference type="SMART" id="SM00248">
    <property type="entry name" value="ANK"/>
    <property type="match status" value="6"/>
</dbReference>
<evidence type="ECO:0000256" key="1">
    <source>
        <dbReference type="ARBA" id="ARBA00022737"/>
    </source>
</evidence>
<dbReference type="Proteomes" id="UP000635477">
    <property type="component" value="Unassembled WGS sequence"/>
</dbReference>
<evidence type="ECO:0000256" key="2">
    <source>
        <dbReference type="ARBA" id="ARBA00023043"/>
    </source>
</evidence>
<dbReference type="InterPro" id="IPR036770">
    <property type="entry name" value="Ankyrin_rpt-contain_sf"/>
</dbReference>
<reference evidence="5" key="1">
    <citation type="journal article" date="2020" name="BMC Genomics">
        <title>Correction to: Identification and distribution of gene clusters required for synthesis of sphingolipid metabolism inhibitors in diverse species of the filamentous fungus Fusarium.</title>
        <authorList>
            <person name="Kim H.S."/>
            <person name="Lohmar J.M."/>
            <person name="Busman M."/>
            <person name="Brown D.W."/>
            <person name="Naumann T.A."/>
            <person name="Divon H.H."/>
            <person name="Lysoe E."/>
            <person name="Uhlig S."/>
            <person name="Proctor R.H."/>
        </authorList>
    </citation>
    <scope>NUCLEOTIDE SEQUENCE</scope>
    <source>
        <strain evidence="5">NRRL 22465</strain>
    </source>
</reference>
<keyword evidence="1" id="KW-0677">Repeat</keyword>
<dbReference type="AlphaFoldDB" id="A0A8H4URQ5"/>
<dbReference type="EMBL" id="JABEYC010000142">
    <property type="protein sequence ID" value="KAF4981976.1"/>
    <property type="molecule type" value="Genomic_DNA"/>
</dbReference>
<feature type="repeat" description="ANK" evidence="3">
    <location>
        <begin position="573"/>
        <end position="605"/>
    </location>
</feature>
<name>A0A8H4URQ5_9HYPO</name>
<dbReference type="PANTHER" id="PTHR24171:SF9">
    <property type="entry name" value="ANKYRIN REPEAT DOMAIN-CONTAINING PROTEIN 39"/>
    <property type="match status" value="1"/>
</dbReference>
<keyword evidence="6" id="KW-1185">Reference proteome</keyword>
<proteinExistence type="predicted"/>
<feature type="compositionally biased region" description="Basic and acidic residues" evidence="4">
    <location>
        <begin position="750"/>
        <end position="759"/>
    </location>
</feature>
<organism evidence="5 6">
    <name type="scientific">Fusarium zealandicum</name>
    <dbReference type="NCBI Taxonomy" id="1053134"/>
    <lineage>
        <taxon>Eukaryota</taxon>
        <taxon>Fungi</taxon>
        <taxon>Dikarya</taxon>
        <taxon>Ascomycota</taxon>
        <taxon>Pezizomycotina</taxon>
        <taxon>Sordariomycetes</taxon>
        <taxon>Hypocreomycetidae</taxon>
        <taxon>Hypocreales</taxon>
        <taxon>Nectriaceae</taxon>
        <taxon>Fusarium</taxon>
        <taxon>Fusarium staphyleae species complex</taxon>
    </lineage>
</organism>
<evidence type="ECO:0000256" key="4">
    <source>
        <dbReference type="SAM" id="MobiDB-lite"/>
    </source>
</evidence>
<accession>A0A8H4URQ5</accession>